<gene>
    <name evidence="1" type="ORF">MU1_15290</name>
</gene>
<proteinExistence type="predicted"/>
<dbReference type="PANTHER" id="PTHR33747">
    <property type="entry name" value="UPF0225 PROTEIN SCO1677"/>
    <property type="match status" value="1"/>
</dbReference>
<dbReference type="Pfam" id="PF02810">
    <property type="entry name" value="SEC-C"/>
    <property type="match status" value="1"/>
</dbReference>
<dbReference type="PANTHER" id="PTHR33747:SF1">
    <property type="entry name" value="ADENYLATE CYCLASE-ASSOCIATED CAP C-TERMINAL DOMAIN-CONTAINING PROTEIN"/>
    <property type="match status" value="1"/>
</dbReference>
<organism evidence="1 2">
    <name type="scientific">Paenibacillus glycanilyticus</name>
    <dbReference type="NCBI Taxonomy" id="126569"/>
    <lineage>
        <taxon>Bacteria</taxon>
        <taxon>Bacillati</taxon>
        <taxon>Bacillota</taxon>
        <taxon>Bacilli</taxon>
        <taxon>Bacillales</taxon>
        <taxon>Paenibacillaceae</taxon>
        <taxon>Paenibacillus</taxon>
    </lineage>
</organism>
<keyword evidence="2" id="KW-1185">Reference proteome</keyword>
<dbReference type="Proteomes" id="UP001157114">
    <property type="component" value="Unassembled WGS sequence"/>
</dbReference>
<dbReference type="SUPFAM" id="SSF103642">
    <property type="entry name" value="Sec-C motif"/>
    <property type="match status" value="1"/>
</dbReference>
<dbReference type="InterPro" id="IPR004027">
    <property type="entry name" value="SEC_C_motif"/>
</dbReference>
<dbReference type="EMBL" id="BSSQ01000006">
    <property type="protein sequence ID" value="GLX67184.1"/>
    <property type="molecule type" value="Genomic_DNA"/>
</dbReference>
<sequence>MELLIKELQKLNVQNAMKGEVKTKLAEILPTLTKDKLNLLAGNYEIKGRSKMKKQELADAVQAAIVDKEELALALRMTGEKEWELLQKLLSVPYLQDDTVLPGATFFLINAGLMYSFYEEDKLYYVLPEEVKTAYADVALPTLLKERERCQQVNAYILAAMNLYGVCSFEQLIKIYNEQNEDGLDEAELIRICVMFARREQSWHVDGGMLIADYFDEDNQEELDGLLASVANKPYYVPDKQEYLKYAVYGYYEETPQLAGLEQYILQYLCEDKGLVQNLVSEIQFHCSMAKPIEEILMGFEEHGIELPAGDQLQMIVHLVINVYNNTRMWSNAGFKPVELGGGSPSADPLRNVVPAKPQQAVSTKIGRNEPCPCGSGKKYKKCCG</sequence>
<evidence type="ECO:0000313" key="2">
    <source>
        <dbReference type="Proteomes" id="UP001157114"/>
    </source>
</evidence>
<accession>A0ABQ6G897</accession>
<dbReference type="Gene3D" id="3.10.450.50">
    <property type="match status" value="1"/>
</dbReference>
<name>A0ABQ6G897_9BACL</name>
<evidence type="ECO:0008006" key="3">
    <source>
        <dbReference type="Google" id="ProtNLM"/>
    </source>
</evidence>
<protein>
    <recommendedName>
        <fullName evidence="3">SEC-C motif-containing protein</fullName>
    </recommendedName>
</protein>
<evidence type="ECO:0000313" key="1">
    <source>
        <dbReference type="EMBL" id="GLX67184.1"/>
    </source>
</evidence>
<reference evidence="1 2" key="1">
    <citation type="submission" date="2023-03" db="EMBL/GenBank/DDBJ databases">
        <title>Draft genome sequence of the bacteria which degrade cell wall of Tricholomamatutake.</title>
        <authorList>
            <person name="Konishi Y."/>
            <person name="Fukuta Y."/>
            <person name="Shirasaka N."/>
        </authorList>
    </citation>
    <scope>NUCLEOTIDE SEQUENCE [LARGE SCALE GENOMIC DNA]</scope>
    <source>
        <strain evidence="2">mu1</strain>
    </source>
</reference>
<comment type="caution">
    <text evidence="1">The sequence shown here is derived from an EMBL/GenBank/DDBJ whole genome shotgun (WGS) entry which is preliminary data.</text>
</comment>